<reference evidence="2 3" key="1">
    <citation type="journal article" date="2018" name="Genome Biol. Evol.">
        <title>Multiple Roots of Fruiting Body Formation in Amoebozoa.</title>
        <authorList>
            <person name="Hillmann F."/>
            <person name="Forbes G."/>
            <person name="Novohradska S."/>
            <person name="Ferling I."/>
            <person name="Riege K."/>
            <person name="Groth M."/>
            <person name="Westermann M."/>
            <person name="Marz M."/>
            <person name="Spaller T."/>
            <person name="Winckler T."/>
            <person name="Schaap P."/>
            <person name="Glockner G."/>
        </authorList>
    </citation>
    <scope>NUCLEOTIDE SEQUENCE [LARGE SCALE GENOMIC DNA]</scope>
    <source>
        <strain evidence="2 3">Jena</strain>
    </source>
</reference>
<sequence length="326" mass="36474">MGLEGLPLLAHNPQLTTAQKNNISLRIQRRSVGVKILSVVLVFSCLAGPLSYFITSITSGYRGIYSVPIVLFATCIMLSVGTALGLWKLAGRQSQVGAHLFGSLYIGSWVYHPDDWTYMASQRYRRALKVGSIMVLIFAFLCALGAIIMCKPSFENTLNLFDTQTDYMDITATRSHKMDDVWILYGSVSGGAILILALLSIFIPLISRNARFNAEVHSCVLARGAIFYEGQLHSLSPWYSGFFSQRLKKVVLSRKNIRGKDMDILTVSMGLFNRTIEIPVNENMLHHVVMWAQTFQQRHSSTPIDIINPLYAQKALRTGYNPHYTA</sequence>
<organism evidence="2 3">
    <name type="scientific">Planoprotostelium fungivorum</name>
    <dbReference type="NCBI Taxonomy" id="1890364"/>
    <lineage>
        <taxon>Eukaryota</taxon>
        <taxon>Amoebozoa</taxon>
        <taxon>Evosea</taxon>
        <taxon>Variosea</taxon>
        <taxon>Cavosteliida</taxon>
        <taxon>Cavosteliaceae</taxon>
        <taxon>Planoprotostelium</taxon>
    </lineage>
</organism>
<keyword evidence="3" id="KW-1185">Reference proteome</keyword>
<accession>A0A2P6NXC4</accession>
<feature type="transmembrane region" description="Helical" evidence="1">
    <location>
        <begin position="36"/>
        <end position="57"/>
    </location>
</feature>
<dbReference type="InParanoid" id="A0A2P6NXC4"/>
<proteinExistence type="predicted"/>
<evidence type="ECO:0000313" key="2">
    <source>
        <dbReference type="EMBL" id="PRP88615.1"/>
    </source>
</evidence>
<protein>
    <submittedName>
        <fullName evidence="2">Uncharacterized protein</fullName>
    </submittedName>
</protein>
<keyword evidence="1" id="KW-1133">Transmembrane helix</keyword>
<dbReference type="Proteomes" id="UP000241769">
    <property type="component" value="Unassembled WGS sequence"/>
</dbReference>
<dbReference type="EMBL" id="MDYQ01000009">
    <property type="protein sequence ID" value="PRP88615.1"/>
    <property type="molecule type" value="Genomic_DNA"/>
</dbReference>
<evidence type="ECO:0000256" key="1">
    <source>
        <dbReference type="SAM" id="Phobius"/>
    </source>
</evidence>
<dbReference type="AlphaFoldDB" id="A0A2P6NXC4"/>
<keyword evidence="1" id="KW-0812">Transmembrane</keyword>
<feature type="transmembrane region" description="Helical" evidence="1">
    <location>
        <begin position="182"/>
        <end position="203"/>
    </location>
</feature>
<gene>
    <name evidence="2" type="ORF">PROFUN_03026</name>
</gene>
<evidence type="ECO:0000313" key="3">
    <source>
        <dbReference type="Proteomes" id="UP000241769"/>
    </source>
</evidence>
<comment type="caution">
    <text evidence="2">The sequence shown here is derived from an EMBL/GenBank/DDBJ whole genome shotgun (WGS) entry which is preliminary data.</text>
</comment>
<feature type="transmembrane region" description="Helical" evidence="1">
    <location>
        <begin position="63"/>
        <end position="87"/>
    </location>
</feature>
<keyword evidence="1" id="KW-0472">Membrane</keyword>
<feature type="transmembrane region" description="Helical" evidence="1">
    <location>
        <begin position="127"/>
        <end position="149"/>
    </location>
</feature>
<name>A0A2P6NXC4_9EUKA</name>